<feature type="region of interest" description="Disordered" evidence="4">
    <location>
        <begin position="111"/>
        <end position="138"/>
    </location>
</feature>
<dbReference type="Proteomes" id="UP000287651">
    <property type="component" value="Unassembled WGS sequence"/>
</dbReference>
<evidence type="ECO:0000256" key="2">
    <source>
        <dbReference type="ARBA" id="ARBA00023015"/>
    </source>
</evidence>
<comment type="caution">
    <text evidence="6">The sequence shown here is derived from an EMBL/GenBank/DDBJ whole genome shotgun (WGS) entry which is preliminary data.</text>
</comment>
<dbReference type="EMBL" id="AMZH03013763">
    <property type="protein sequence ID" value="RRT48733.1"/>
    <property type="molecule type" value="Genomic_DNA"/>
</dbReference>
<feature type="region of interest" description="Disordered" evidence="4">
    <location>
        <begin position="263"/>
        <end position="291"/>
    </location>
</feature>
<keyword evidence="3" id="KW-0804">Transcription</keyword>
<feature type="compositionally biased region" description="Polar residues" evidence="4">
    <location>
        <begin position="203"/>
        <end position="217"/>
    </location>
</feature>
<protein>
    <recommendedName>
        <fullName evidence="5">BHLH domain-containing protein</fullName>
    </recommendedName>
</protein>
<evidence type="ECO:0000256" key="4">
    <source>
        <dbReference type="SAM" id="MobiDB-lite"/>
    </source>
</evidence>
<organism evidence="6 7">
    <name type="scientific">Ensete ventricosum</name>
    <name type="common">Abyssinian banana</name>
    <name type="synonym">Musa ensete</name>
    <dbReference type="NCBI Taxonomy" id="4639"/>
    <lineage>
        <taxon>Eukaryota</taxon>
        <taxon>Viridiplantae</taxon>
        <taxon>Streptophyta</taxon>
        <taxon>Embryophyta</taxon>
        <taxon>Tracheophyta</taxon>
        <taxon>Spermatophyta</taxon>
        <taxon>Magnoliopsida</taxon>
        <taxon>Liliopsida</taxon>
        <taxon>Zingiberales</taxon>
        <taxon>Musaceae</taxon>
        <taxon>Ensete</taxon>
    </lineage>
</organism>
<feature type="region of interest" description="Disordered" evidence="4">
    <location>
        <begin position="30"/>
        <end position="49"/>
    </location>
</feature>
<evidence type="ECO:0000313" key="6">
    <source>
        <dbReference type="EMBL" id="RRT48733.1"/>
    </source>
</evidence>
<dbReference type="InterPro" id="IPR044273">
    <property type="entry name" value="PIF3-like"/>
</dbReference>
<feature type="region of interest" description="Disordered" evidence="4">
    <location>
        <begin position="203"/>
        <end position="234"/>
    </location>
</feature>
<feature type="compositionally biased region" description="Basic and acidic residues" evidence="4">
    <location>
        <begin position="218"/>
        <end position="227"/>
    </location>
</feature>
<dbReference type="Gene3D" id="4.10.280.10">
    <property type="entry name" value="Helix-loop-helix DNA-binding domain"/>
    <property type="match status" value="1"/>
</dbReference>
<feature type="domain" description="BHLH" evidence="5">
    <location>
        <begin position="309"/>
        <end position="362"/>
    </location>
</feature>
<sequence>MVLGVILFRLNWWDEFGELVLENGQIVMQSQSSKQRKRVREKDGKASGRSKITRFCEKDPSNVGSNVAREDGLVPWIDEGLENDYGDEFLGFGAGPPAAHKHRMAAGRSRCSAQEGRTPSNVAPTIAESDAGGSDAAAQGHHCKVIAVMASSKQMQQPSGTTTTLMNFSHFARPVALAKACLRNGGGGGRGGLRSVEKLSTLSSSNPFASTPIQRSNGVEDVHRASEEPSSTMMSLREAGLGEQPTARKNPEAAAASMCSGNFAGAGLNQRKHGERTKEGEGEESEYNSEDLQDEWVGIRRRSKTKRSRVAKAHNLSEKRRRNKINEKMRALQQLLPHHDKVKKSPSVGVCLPSVCLHTSPHNSTLLSDADDVDERSAMYATHGVTSACDGSSPGRRDEGVRHELRPWLSHGRNSTDSCAAVSLRSWTVQYMGRDFYEDQFLGCCSCT</sequence>
<dbReference type="AlphaFoldDB" id="A0A426YAF4"/>
<comment type="similarity">
    <text evidence="1">Belongs to the bHLH protein family.</text>
</comment>
<feature type="compositionally biased region" description="Acidic residues" evidence="4">
    <location>
        <begin position="281"/>
        <end position="291"/>
    </location>
</feature>
<dbReference type="SUPFAM" id="SSF47459">
    <property type="entry name" value="HLH, helix-loop-helix DNA-binding domain"/>
    <property type="match status" value="1"/>
</dbReference>
<evidence type="ECO:0000313" key="7">
    <source>
        <dbReference type="Proteomes" id="UP000287651"/>
    </source>
</evidence>
<feature type="compositionally biased region" description="Polar residues" evidence="4">
    <location>
        <begin position="111"/>
        <end position="123"/>
    </location>
</feature>
<evidence type="ECO:0000256" key="3">
    <source>
        <dbReference type="ARBA" id="ARBA00023163"/>
    </source>
</evidence>
<dbReference type="GO" id="GO:0046983">
    <property type="term" value="F:protein dimerization activity"/>
    <property type="evidence" value="ECO:0007669"/>
    <property type="project" value="InterPro"/>
</dbReference>
<accession>A0A426YAF4</accession>
<dbReference type="GO" id="GO:0003700">
    <property type="term" value="F:DNA-binding transcription factor activity"/>
    <property type="evidence" value="ECO:0007669"/>
    <property type="project" value="InterPro"/>
</dbReference>
<name>A0A426YAF4_ENSVE</name>
<dbReference type="PANTHER" id="PTHR46807:SF1">
    <property type="entry name" value="TRANSCRIPTION FACTOR PIF3"/>
    <property type="match status" value="1"/>
</dbReference>
<proteinExistence type="inferred from homology"/>
<evidence type="ECO:0000256" key="1">
    <source>
        <dbReference type="ARBA" id="ARBA00005510"/>
    </source>
</evidence>
<reference evidence="6 7" key="1">
    <citation type="journal article" date="2014" name="Agronomy (Basel)">
        <title>A Draft Genome Sequence for Ensete ventricosum, the Drought-Tolerant Tree Against Hunger.</title>
        <authorList>
            <person name="Harrison J."/>
            <person name="Moore K.A."/>
            <person name="Paszkiewicz K."/>
            <person name="Jones T."/>
            <person name="Grant M."/>
            <person name="Ambacheew D."/>
            <person name="Muzemil S."/>
            <person name="Studholme D.J."/>
        </authorList>
    </citation>
    <scope>NUCLEOTIDE SEQUENCE [LARGE SCALE GENOMIC DNA]</scope>
</reference>
<dbReference type="PANTHER" id="PTHR46807">
    <property type="entry name" value="TRANSCRIPTION FACTOR PIF3"/>
    <property type="match status" value="1"/>
</dbReference>
<gene>
    <name evidence="6" type="ORF">B296_00036757</name>
</gene>
<dbReference type="InterPro" id="IPR011598">
    <property type="entry name" value="bHLH_dom"/>
</dbReference>
<dbReference type="Pfam" id="PF00010">
    <property type="entry name" value="HLH"/>
    <property type="match status" value="1"/>
</dbReference>
<keyword evidence="2" id="KW-0805">Transcription regulation</keyword>
<dbReference type="InterPro" id="IPR036638">
    <property type="entry name" value="HLH_DNA-bd_sf"/>
</dbReference>
<evidence type="ECO:0000259" key="5">
    <source>
        <dbReference type="PROSITE" id="PS50888"/>
    </source>
</evidence>
<feature type="compositionally biased region" description="Low complexity" evidence="4">
    <location>
        <begin position="129"/>
        <end position="138"/>
    </location>
</feature>
<dbReference type="PROSITE" id="PS50888">
    <property type="entry name" value="BHLH"/>
    <property type="match status" value="1"/>
</dbReference>